<evidence type="ECO:0000313" key="3">
    <source>
        <dbReference type="Proteomes" id="UP001209878"/>
    </source>
</evidence>
<comment type="caution">
    <text evidence="2">The sequence shown here is derived from an EMBL/GenBank/DDBJ whole genome shotgun (WGS) entry which is preliminary data.</text>
</comment>
<feature type="compositionally biased region" description="Basic and acidic residues" evidence="1">
    <location>
        <begin position="157"/>
        <end position="167"/>
    </location>
</feature>
<evidence type="ECO:0000256" key="1">
    <source>
        <dbReference type="SAM" id="MobiDB-lite"/>
    </source>
</evidence>
<dbReference type="Proteomes" id="UP001209878">
    <property type="component" value="Unassembled WGS sequence"/>
</dbReference>
<proteinExistence type="predicted"/>
<sequence length="178" mass="19794">MDVDFSQGSVVVKYLLEMKKAAAASTVSTVRNAIVENSGKFAGYSVDVNSIQASFIRKGSVIVDFFLGIDDVMSSEKLAKIFSGNPFMIRSKNIDPDSFVFSGPELWERDPGPPTVDPGIALKYEQQRMDVLNRAIQGMEDIHWSLARKFKDRNLPRAADDINDNRPRLPPRSAALNK</sequence>
<gene>
    <name evidence="2" type="ORF">NP493_816g02002</name>
</gene>
<reference evidence="2" key="1">
    <citation type="journal article" date="2023" name="Mol. Biol. Evol.">
        <title>Third-Generation Sequencing Reveals the Adaptive Role of the Epigenome in Three Deep-Sea Polychaetes.</title>
        <authorList>
            <person name="Perez M."/>
            <person name="Aroh O."/>
            <person name="Sun Y."/>
            <person name="Lan Y."/>
            <person name="Juniper S.K."/>
            <person name="Young C.R."/>
            <person name="Angers B."/>
            <person name="Qian P.Y."/>
        </authorList>
    </citation>
    <scope>NUCLEOTIDE SEQUENCE</scope>
    <source>
        <strain evidence="2">R07B-5</strain>
    </source>
</reference>
<evidence type="ECO:0000313" key="2">
    <source>
        <dbReference type="EMBL" id="KAK2174248.1"/>
    </source>
</evidence>
<organism evidence="2 3">
    <name type="scientific">Ridgeia piscesae</name>
    <name type="common">Tubeworm</name>
    <dbReference type="NCBI Taxonomy" id="27915"/>
    <lineage>
        <taxon>Eukaryota</taxon>
        <taxon>Metazoa</taxon>
        <taxon>Spiralia</taxon>
        <taxon>Lophotrochozoa</taxon>
        <taxon>Annelida</taxon>
        <taxon>Polychaeta</taxon>
        <taxon>Sedentaria</taxon>
        <taxon>Canalipalpata</taxon>
        <taxon>Sabellida</taxon>
        <taxon>Siboglinidae</taxon>
        <taxon>Ridgeia</taxon>
    </lineage>
</organism>
<keyword evidence="3" id="KW-1185">Reference proteome</keyword>
<protein>
    <submittedName>
        <fullName evidence="2">Uncharacterized protein</fullName>
    </submittedName>
</protein>
<dbReference type="AlphaFoldDB" id="A0AAD9NMU4"/>
<name>A0AAD9NMU4_RIDPI</name>
<accession>A0AAD9NMU4</accession>
<feature type="region of interest" description="Disordered" evidence="1">
    <location>
        <begin position="157"/>
        <end position="178"/>
    </location>
</feature>
<dbReference type="EMBL" id="JAODUO010000816">
    <property type="protein sequence ID" value="KAK2174248.1"/>
    <property type="molecule type" value="Genomic_DNA"/>
</dbReference>